<evidence type="ECO:0000313" key="3">
    <source>
        <dbReference type="EMBL" id="PWK89897.1"/>
    </source>
</evidence>
<sequence length="235" mass="25239">MKPFAFNALALALLLPLAACSQSGQTDTQPGAADAVAQASKEADKEVPPSMISGEIRKAMEAAKKELATKNIDIRHVHVNHHGKHDDDEQDPRPKAEITPQGDLLIAGKPVPATPEQHALLLDYRQQIVGIAEAGMDIGSHAADMGVDVAKEAVWGALTGKSDKEIEAAIKPQTDRIEAAAAVLCQRMPGLLSAQQKLAAAMPEFRPYATMQQKDVDDCGKKTADKDDRPEDRRN</sequence>
<accession>A0A316I9I9</accession>
<name>A0A316I9I9_9GAMM</name>
<gene>
    <name evidence="3" type="ORF">C7456_104255</name>
</gene>
<organism evidence="3 4">
    <name type="scientific">Fulvimonas soli</name>
    <dbReference type="NCBI Taxonomy" id="155197"/>
    <lineage>
        <taxon>Bacteria</taxon>
        <taxon>Pseudomonadati</taxon>
        <taxon>Pseudomonadota</taxon>
        <taxon>Gammaproteobacteria</taxon>
        <taxon>Lysobacterales</taxon>
        <taxon>Rhodanobacteraceae</taxon>
        <taxon>Fulvimonas</taxon>
    </lineage>
</organism>
<proteinExistence type="predicted"/>
<evidence type="ECO:0000256" key="1">
    <source>
        <dbReference type="SAM" id="MobiDB-lite"/>
    </source>
</evidence>
<evidence type="ECO:0008006" key="5">
    <source>
        <dbReference type="Google" id="ProtNLM"/>
    </source>
</evidence>
<dbReference type="EMBL" id="QGHC01000004">
    <property type="protein sequence ID" value="PWK89897.1"/>
    <property type="molecule type" value="Genomic_DNA"/>
</dbReference>
<feature type="chain" id="PRO_5016450975" description="DUF2884 family protein" evidence="2">
    <location>
        <begin position="22"/>
        <end position="235"/>
    </location>
</feature>
<evidence type="ECO:0000256" key="2">
    <source>
        <dbReference type="SAM" id="SignalP"/>
    </source>
</evidence>
<dbReference type="RefSeq" id="WP_109723011.1">
    <property type="nucleotide sequence ID" value="NZ_MSZV01000098.1"/>
</dbReference>
<keyword evidence="4" id="KW-1185">Reference proteome</keyword>
<protein>
    <recommendedName>
        <fullName evidence="5">DUF2884 family protein</fullName>
    </recommendedName>
</protein>
<feature type="compositionally biased region" description="Basic and acidic residues" evidence="1">
    <location>
        <begin position="214"/>
        <end position="235"/>
    </location>
</feature>
<dbReference type="OrthoDB" id="6057407at2"/>
<feature type="signal peptide" evidence="2">
    <location>
        <begin position="1"/>
        <end position="21"/>
    </location>
</feature>
<reference evidence="3 4" key="1">
    <citation type="submission" date="2018-05" db="EMBL/GenBank/DDBJ databases">
        <title>Genomic Encyclopedia of Type Strains, Phase IV (KMG-IV): sequencing the most valuable type-strain genomes for metagenomic binning, comparative biology and taxonomic classification.</title>
        <authorList>
            <person name="Goeker M."/>
        </authorList>
    </citation>
    <scope>NUCLEOTIDE SEQUENCE [LARGE SCALE GENOMIC DNA]</scope>
    <source>
        <strain evidence="3 4">DSM 14263</strain>
    </source>
</reference>
<evidence type="ECO:0000313" key="4">
    <source>
        <dbReference type="Proteomes" id="UP000245812"/>
    </source>
</evidence>
<feature type="region of interest" description="Disordered" evidence="1">
    <location>
        <begin position="209"/>
        <end position="235"/>
    </location>
</feature>
<dbReference type="AlphaFoldDB" id="A0A316I9I9"/>
<keyword evidence="2" id="KW-0732">Signal</keyword>
<dbReference type="Proteomes" id="UP000245812">
    <property type="component" value="Unassembled WGS sequence"/>
</dbReference>
<feature type="region of interest" description="Disordered" evidence="1">
    <location>
        <begin position="22"/>
        <end position="48"/>
    </location>
</feature>
<comment type="caution">
    <text evidence="3">The sequence shown here is derived from an EMBL/GenBank/DDBJ whole genome shotgun (WGS) entry which is preliminary data.</text>
</comment>